<name>A0A1I5GZC1_9HYPH</name>
<proteinExistence type="predicted"/>
<accession>A0A1I5GZC1</accession>
<protein>
    <submittedName>
        <fullName evidence="1">Uncharacterized protein</fullName>
    </submittedName>
</protein>
<dbReference type="AlphaFoldDB" id="A0A1I5GZC1"/>
<evidence type="ECO:0000313" key="2">
    <source>
        <dbReference type="Proteomes" id="UP000199236"/>
    </source>
</evidence>
<dbReference type="EMBL" id="FOVR01000005">
    <property type="protein sequence ID" value="SFO40941.1"/>
    <property type="molecule type" value="Genomic_DNA"/>
</dbReference>
<organism evidence="1 2">
    <name type="scientific">Cohaesibacter marisflavi</name>
    <dbReference type="NCBI Taxonomy" id="655353"/>
    <lineage>
        <taxon>Bacteria</taxon>
        <taxon>Pseudomonadati</taxon>
        <taxon>Pseudomonadota</taxon>
        <taxon>Alphaproteobacteria</taxon>
        <taxon>Hyphomicrobiales</taxon>
        <taxon>Cohaesibacteraceae</taxon>
    </lineage>
</organism>
<reference evidence="1 2" key="1">
    <citation type="submission" date="2016-10" db="EMBL/GenBank/DDBJ databases">
        <authorList>
            <person name="de Groot N.N."/>
        </authorList>
    </citation>
    <scope>NUCLEOTIDE SEQUENCE [LARGE SCALE GENOMIC DNA]</scope>
    <source>
        <strain evidence="1 2">CGMCC 1.9157</strain>
    </source>
</reference>
<sequence length="163" mass="18562">MQMAKLGKNIDFYRGQYRARVTVPDRLRPFIVKPDGTPRTTLHKRLGTDPRQAKKRSYAILASCCDSFGRSKIPARECMKKRREAILDDFSCNVVVWKLCTIMKVHDVTDALNLAPVDVYSGRGQAILKNGKELSRRQSNRAACNINHKQLKSQTLMSRSLKP</sequence>
<gene>
    <name evidence="1" type="ORF">SAMN04488056_105260</name>
</gene>
<dbReference type="Proteomes" id="UP000199236">
    <property type="component" value="Unassembled WGS sequence"/>
</dbReference>
<evidence type="ECO:0000313" key="1">
    <source>
        <dbReference type="EMBL" id="SFO40941.1"/>
    </source>
</evidence>
<keyword evidence="2" id="KW-1185">Reference proteome</keyword>
<dbReference type="STRING" id="655353.SAMN04488056_105260"/>